<comment type="caution">
    <text evidence="10">The sequence shown here is derived from an EMBL/GenBank/DDBJ whole genome shotgun (WGS) entry which is preliminary data.</text>
</comment>
<evidence type="ECO:0000259" key="9">
    <source>
        <dbReference type="Pfam" id="PF05193"/>
    </source>
</evidence>
<feature type="domain" description="Peptidase M16 C-terminal" evidence="9">
    <location>
        <begin position="300"/>
        <end position="348"/>
    </location>
</feature>
<evidence type="ECO:0000256" key="6">
    <source>
        <dbReference type="SAM" id="MobiDB-lite"/>
    </source>
</evidence>
<dbReference type="GO" id="GO:0006508">
    <property type="term" value="P:proteolysis"/>
    <property type="evidence" value="ECO:0007669"/>
    <property type="project" value="UniProtKB-KW"/>
</dbReference>
<feature type="domain" description="Peptidase M16 N-terminal" evidence="8">
    <location>
        <begin position="143"/>
        <end position="287"/>
    </location>
</feature>
<dbReference type="Gene3D" id="3.30.830.10">
    <property type="entry name" value="Metalloenzyme, LuxS/M16 peptidase-like"/>
    <property type="match status" value="4"/>
</dbReference>
<protein>
    <submittedName>
        <fullName evidence="10">Stromal processing peptidase</fullName>
        <ecNumber evidence="10">3.4.24.-</ecNumber>
    </submittedName>
</protein>
<feature type="region of interest" description="Disordered" evidence="6">
    <location>
        <begin position="714"/>
        <end position="733"/>
    </location>
</feature>
<comment type="similarity">
    <text evidence="1">Belongs to the peptidase M16 family.</text>
</comment>
<dbReference type="Pfam" id="PF05193">
    <property type="entry name" value="Peptidase_M16_C"/>
    <property type="match status" value="2"/>
</dbReference>
<evidence type="ECO:0000259" key="8">
    <source>
        <dbReference type="Pfam" id="PF00675"/>
    </source>
</evidence>
<dbReference type="AlphaFoldDB" id="A0AAD8YBQ4"/>
<feature type="region of interest" description="Disordered" evidence="6">
    <location>
        <begin position="71"/>
        <end position="101"/>
    </location>
</feature>
<evidence type="ECO:0000313" key="11">
    <source>
        <dbReference type="Proteomes" id="UP001224775"/>
    </source>
</evidence>
<dbReference type="EMBL" id="JATAAI010000011">
    <property type="protein sequence ID" value="KAK1742615.1"/>
    <property type="molecule type" value="Genomic_DNA"/>
</dbReference>
<dbReference type="InterPro" id="IPR011765">
    <property type="entry name" value="Pept_M16_N"/>
</dbReference>
<evidence type="ECO:0000256" key="7">
    <source>
        <dbReference type="SAM" id="SignalP"/>
    </source>
</evidence>
<dbReference type="SUPFAM" id="SSF63411">
    <property type="entry name" value="LuxS/MPP-like metallohydrolase"/>
    <property type="match status" value="3"/>
</dbReference>
<accession>A0AAD8YBQ4</accession>
<dbReference type="GO" id="GO:0046872">
    <property type="term" value="F:metal ion binding"/>
    <property type="evidence" value="ECO:0007669"/>
    <property type="project" value="InterPro"/>
</dbReference>
<keyword evidence="2" id="KW-0645">Protease</keyword>
<keyword evidence="3 10" id="KW-0378">Hydrolase</keyword>
<keyword evidence="4" id="KW-0862">Zinc</keyword>
<sequence>MKFQVAAGILATALFVGDVNAFSFVPQRSSIAVTPSKSISSNGRTRSSSSLVMKDDNSKFSFANLFSGEGAAASGATPTRVRRSSATLEPHPSQRDHINPLNALYPPNKQAIEESAGTSTTPPLPFHPAVQSGVLSNGFSYVFLPNRSPPNRFEAHLQVFSGSSDELEPQQGIAHLTEHVAYMGSRKRERLFGTGSQTNAYTDFHHTVFYAACPTYSPNTGSFGSPQPMLPMALDALCDVMEARCDPSRIEKERQAVLSEMTMVNTIEYRVECQILSTLHRENRLAKRFPIGKESLIQKWDRDDVKTWHRTHYRPDNVLLYIVGDLDPQYVQQTIEDKFGHLTAEKQGSEIALPELKGDASDLADAVVGNTLKQRQSWHYPPVRHDFCVVEGVKDLLDDETKLVETGDLEVVEKKSEDESSIGSIYDIHLQKPYSLDDKVKFLKEAELSPGKVIRPHIFKHELLQNFSFHLFAKRPVEPIKDMASFRRSLARRVCLAALQIRLNVGGRSDDPAFTFVEFNQLDSAREGCAVCSLDMTADPPRWREAVLKSISEIRKLGIHGVTPGEMERYASALLTDAEQLAAQGDMISHGDQLAYLMETVANGHTFMSPEQSYAVTEQALSTLTLEEVNRAAAELCSHITGLNDGELTSTGKVVAVACAPKSSDNDAAFVDDDMLCQAIREACTIEVEPVEDVVVPHTLVTPAELEEAMKANPPSWESGQFSDGTPNTPADRITRPFTLRRLSNGIRVGINQNPAESQRGHLRLVAPGGRDAERRLGFKSGSLAVGARAMQEGGSFGSFSREQVELFAVDHLIMVEINCNEESLVMDFVFPTTNVGNSGYGENMKLGITGTESVLQIVREILVDFNWEEDALGRSKSSYRTAHESLGKSLEGKSTEMIMDAVTSGDDRFLSIDVDTVNAVTLEDAKNAVMSQLRPKDLEISVSGDFVVNEVLEQILQYLGTVPADANAEFEVKDATMEFDSVPKLAPGKHLDLELEDSDPRAVAYVAGAAPNQWGFLADGTSVAQRVSEADKRASDYDKQRRAHPLFGNAALSLISEIANRRLFSTVRERKQLTYDANFSLTGFERMKGGWFLVTVTASKEKAQKALDACKETLEALRKSNPISVDNLESAKRVVLNRHEGELRTSQYWATIMSGIQEESIPLKGPLSVTDFHAVIEAMTTTDLQLALDCMGLEESQLYTAIGKTVQPEGLVVDEIVKASPMAGMGRGGALMG</sequence>
<evidence type="ECO:0000256" key="4">
    <source>
        <dbReference type="ARBA" id="ARBA00022833"/>
    </source>
</evidence>
<evidence type="ECO:0000256" key="2">
    <source>
        <dbReference type="ARBA" id="ARBA00022670"/>
    </source>
</evidence>
<dbReference type="Pfam" id="PF00675">
    <property type="entry name" value="Peptidase_M16"/>
    <property type="match status" value="1"/>
</dbReference>
<evidence type="ECO:0000256" key="3">
    <source>
        <dbReference type="ARBA" id="ARBA00022801"/>
    </source>
</evidence>
<feature type="domain" description="Peptidase M16 C-terminal" evidence="9">
    <location>
        <begin position="921"/>
        <end position="1134"/>
    </location>
</feature>
<dbReference type="PANTHER" id="PTHR43690:SF33">
    <property type="entry name" value="STROMAL PROCESSING PEPTIDASE, CHLOROPLASTIC"/>
    <property type="match status" value="1"/>
</dbReference>
<dbReference type="InterPro" id="IPR050626">
    <property type="entry name" value="Peptidase_M16"/>
</dbReference>
<dbReference type="Proteomes" id="UP001224775">
    <property type="component" value="Unassembled WGS sequence"/>
</dbReference>
<feature type="signal peptide" evidence="7">
    <location>
        <begin position="1"/>
        <end position="21"/>
    </location>
</feature>
<keyword evidence="7" id="KW-0732">Signal</keyword>
<reference evidence="10" key="1">
    <citation type="submission" date="2023-06" db="EMBL/GenBank/DDBJ databases">
        <title>Survivors Of The Sea: Transcriptome response of Skeletonema marinoi to long-term dormancy.</title>
        <authorList>
            <person name="Pinder M.I.M."/>
            <person name="Kourtchenko O."/>
            <person name="Robertson E.K."/>
            <person name="Larsson T."/>
            <person name="Maumus F."/>
            <person name="Osuna-Cruz C.M."/>
            <person name="Vancaester E."/>
            <person name="Stenow R."/>
            <person name="Vandepoele K."/>
            <person name="Ploug H."/>
            <person name="Bruchert V."/>
            <person name="Godhe A."/>
            <person name="Topel M."/>
        </authorList>
    </citation>
    <scope>NUCLEOTIDE SEQUENCE</scope>
    <source>
        <strain evidence="10">R05AC</strain>
    </source>
</reference>
<proteinExistence type="inferred from homology"/>
<keyword evidence="11" id="KW-1185">Reference proteome</keyword>
<gene>
    <name evidence="10" type="ORF">QTG54_007180</name>
</gene>
<keyword evidence="5" id="KW-0482">Metalloprotease</keyword>
<evidence type="ECO:0000256" key="5">
    <source>
        <dbReference type="ARBA" id="ARBA00023049"/>
    </source>
</evidence>
<feature type="compositionally biased region" description="Polar residues" evidence="6">
    <location>
        <begin position="716"/>
        <end position="729"/>
    </location>
</feature>
<organism evidence="10 11">
    <name type="scientific">Skeletonema marinoi</name>
    <dbReference type="NCBI Taxonomy" id="267567"/>
    <lineage>
        <taxon>Eukaryota</taxon>
        <taxon>Sar</taxon>
        <taxon>Stramenopiles</taxon>
        <taxon>Ochrophyta</taxon>
        <taxon>Bacillariophyta</taxon>
        <taxon>Coscinodiscophyceae</taxon>
        <taxon>Thalassiosirophycidae</taxon>
        <taxon>Thalassiosirales</taxon>
        <taxon>Skeletonemataceae</taxon>
        <taxon>Skeletonema</taxon>
        <taxon>Skeletonema marinoi-dohrnii complex</taxon>
    </lineage>
</organism>
<dbReference type="InterPro" id="IPR011249">
    <property type="entry name" value="Metalloenz_LuxS/M16"/>
</dbReference>
<dbReference type="GO" id="GO:0008237">
    <property type="term" value="F:metallopeptidase activity"/>
    <property type="evidence" value="ECO:0007669"/>
    <property type="project" value="UniProtKB-KW"/>
</dbReference>
<dbReference type="InterPro" id="IPR007863">
    <property type="entry name" value="Peptidase_M16_C"/>
</dbReference>
<feature type="chain" id="PRO_5042004840" evidence="7">
    <location>
        <begin position="22"/>
        <end position="1234"/>
    </location>
</feature>
<evidence type="ECO:0000256" key="1">
    <source>
        <dbReference type="ARBA" id="ARBA00007261"/>
    </source>
</evidence>
<name>A0AAD8YBQ4_9STRA</name>
<dbReference type="EC" id="3.4.24.-" evidence="10"/>
<dbReference type="PANTHER" id="PTHR43690">
    <property type="entry name" value="NARDILYSIN"/>
    <property type="match status" value="1"/>
</dbReference>
<evidence type="ECO:0000313" key="10">
    <source>
        <dbReference type="EMBL" id="KAK1742615.1"/>
    </source>
</evidence>